<proteinExistence type="predicted"/>
<feature type="compositionally biased region" description="Basic and acidic residues" evidence="1">
    <location>
        <begin position="82"/>
        <end position="100"/>
    </location>
</feature>
<reference evidence="3" key="2">
    <citation type="submission" date="2024-04" db="EMBL/GenBank/DDBJ databases">
        <authorList>
            <person name="Chen Y."/>
            <person name="Shah S."/>
            <person name="Dougan E. K."/>
            <person name="Thang M."/>
            <person name="Chan C."/>
        </authorList>
    </citation>
    <scope>NUCLEOTIDE SEQUENCE [LARGE SCALE GENOMIC DNA]</scope>
</reference>
<dbReference type="EMBL" id="CAMXCT010006808">
    <property type="protein sequence ID" value="CAI4020392.1"/>
    <property type="molecule type" value="Genomic_DNA"/>
</dbReference>
<evidence type="ECO:0000313" key="2">
    <source>
        <dbReference type="EMBL" id="CAI4020392.1"/>
    </source>
</evidence>
<reference evidence="2" key="1">
    <citation type="submission" date="2022-10" db="EMBL/GenBank/DDBJ databases">
        <authorList>
            <person name="Chen Y."/>
            <person name="Dougan E. K."/>
            <person name="Chan C."/>
            <person name="Rhodes N."/>
            <person name="Thang M."/>
        </authorList>
    </citation>
    <scope>NUCLEOTIDE SEQUENCE</scope>
</reference>
<evidence type="ECO:0000313" key="3">
    <source>
        <dbReference type="EMBL" id="CAL1173767.1"/>
    </source>
</evidence>
<keyword evidence="4" id="KW-1185">Reference proteome</keyword>
<dbReference type="EMBL" id="CAMXCT030006808">
    <property type="protein sequence ID" value="CAL4807704.1"/>
    <property type="molecule type" value="Genomic_DNA"/>
</dbReference>
<feature type="compositionally biased region" description="Polar residues" evidence="1">
    <location>
        <begin position="189"/>
        <end position="214"/>
    </location>
</feature>
<feature type="compositionally biased region" description="Basic residues" evidence="1">
    <location>
        <begin position="333"/>
        <end position="345"/>
    </location>
</feature>
<sequence length="533" mass="59045">MSSSSKPPVSVDTVDTLPVDVMACSPPAGESQEFLSPDHSAELKRATFHSKRPVATPHAGHSGEAPTGAPKNDQVIESEDVDKDKVEKEKVQGKDAKIPKENVPGKTPKGLGAQNGAFTPSDQEASPKGAATTRVDQLQMKGNEGEEGEDLPRKGRGRGPHGRGRGKGKGRGRGGQKDSIDPPEETETRASSSKRSNNDQIPTNKRAKSVSNKGQQDDWAAWGTDQAWSQSWDSWEEYDAWVWDSAAYWDGECSKHELQELAKMKAQSAEPQPSRTKKPNVPKTETVEKSTKSKENKKPKSHAKKAKANEGSSKLETQEDDQSENDENANHGGSRKSKATKSKAKAAHEPKSKRTRKTNKKIEQEDEAEEQEDQEEPPQEPETEHPVEESLTIPDTRQGRVKEMIKFAKGFKGMAEWDAKMLMRGRLASIYACRMNVYYERPAVGLTCRAEKKDFAYFASKNANVSKTFRMAAALKAAEMLARFVDEVKQRKGVKKDDKITENTAVKSMYEQLKEIFADVVIIMETKSWSTES</sequence>
<feature type="compositionally biased region" description="Acidic residues" evidence="1">
    <location>
        <begin position="364"/>
        <end position="381"/>
    </location>
</feature>
<feature type="region of interest" description="Disordered" evidence="1">
    <location>
        <begin position="1"/>
        <end position="226"/>
    </location>
</feature>
<comment type="caution">
    <text evidence="2">The sequence shown here is derived from an EMBL/GenBank/DDBJ whole genome shotgun (WGS) entry which is preliminary data.</text>
</comment>
<feature type="compositionally biased region" description="Basic residues" evidence="1">
    <location>
        <begin position="154"/>
        <end position="174"/>
    </location>
</feature>
<feature type="compositionally biased region" description="Basic and acidic residues" evidence="1">
    <location>
        <begin position="285"/>
        <end position="298"/>
    </location>
</feature>
<feature type="region of interest" description="Disordered" evidence="1">
    <location>
        <begin position="260"/>
        <end position="398"/>
    </location>
</feature>
<dbReference type="Proteomes" id="UP001152797">
    <property type="component" value="Unassembled WGS sequence"/>
</dbReference>
<name>A0A9P1M510_9DINO</name>
<gene>
    <name evidence="2" type="ORF">C1SCF055_LOCUS44811</name>
</gene>
<organism evidence="2">
    <name type="scientific">Cladocopium goreaui</name>
    <dbReference type="NCBI Taxonomy" id="2562237"/>
    <lineage>
        <taxon>Eukaryota</taxon>
        <taxon>Sar</taxon>
        <taxon>Alveolata</taxon>
        <taxon>Dinophyceae</taxon>
        <taxon>Suessiales</taxon>
        <taxon>Symbiodiniaceae</taxon>
        <taxon>Cladocopium</taxon>
    </lineage>
</organism>
<dbReference type="EMBL" id="CAMXCT020006808">
    <property type="protein sequence ID" value="CAL1173767.1"/>
    <property type="molecule type" value="Genomic_DNA"/>
</dbReference>
<evidence type="ECO:0000313" key="4">
    <source>
        <dbReference type="Proteomes" id="UP001152797"/>
    </source>
</evidence>
<protein>
    <submittedName>
        <fullName evidence="2">Uncharacterized protein</fullName>
    </submittedName>
</protein>
<feature type="compositionally biased region" description="Acidic residues" evidence="1">
    <location>
        <begin position="318"/>
        <end position="327"/>
    </location>
</feature>
<evidence type="ECO:0000256" key="1">
    <source>
        <dbReference type="SAM" id="MobiDB-lite"/>
    </source>
</evidence>
<accession>A0A9P1M510</accession>
<dbReference type="AlphaFoldDB" id="A0A9P1M510"/>